<evidence type="ECO:0000256" key="3">
    <source>
        <dbReference type="ARBA" id="ARBA00022737"/>
    </source>
</evidence>
<feature type="domain" description="Sushi" evidence="7">
    <location>
        <begin position="333"/>
        <end position="393"/>
    </location>
</feature>
<evidence type="ECO:0000256" key="2">
    <source>
        <dbReference type="ARBA" id="ARBA00022729"/>
    </source>
</evidence>
<dbReference type="Bgee" id="ENSELUG00000004235">
    <property type="expression patterns" value="Expressed in head kidney and 15 other cell types or tissues"/>
</dbReference>
<protein>
    <recommendedName>
        <fullName evidence="7">Sushi domain-containing protein</fullName>
    </recommendedName>
</protein>
<feature type="disulfide bond" evidence="5">
    <location>
        <begin position="179"/>
        <end position="206"/>
    </location>
</feature>
<dbReference type="Ensembl" id="ENSELUT00000015027.3">
    <property type="protein sequence ID" value="ENSELUP00000002843.3"/>
    <property type="gene ID" value="ENSELUG00000004235.3"/>
</dbReference>
<evidence type="ECO:0000256" key="1">
    <source>
        <dbReference type="ARBA" id="ARBA00022659"/>
    </source>
</evidence>
<proteinExistence type="predicted"/>
<dbReference type="CDD" id="cd00033">
    <property type="entry name" value="CCP"/>
    <property type="match status" value="6"/>
</dbReference>
<gene>
    <name evidence="8" type="primary">DLD</name>
</gene>
<dbReference type="SMART" id="SM00032">
    <property type="entry name" value="CCP"/>
    <property type="match status" value="6"/>
</dbReference>
<dbReference type="SUPFAM" id="SSF57535">
    <property type="entry name" value="Complement control module/SCR domain"/>
    <property type="match status" value="6"/>
</dbReference>
<reference evidence="8" key="4">
    <citation type="submission" date="2025-09" db="UniProtKB">
        <authorList>
            <consortium name="Ensembl"/>
        </authorList>
    </citation>
    <scope>IDENTIFICATION</scope>
</reference>
<dbReference type="PROSITE" id="PS50923">
    <property type="entry name" value="SUSHI"/>
    <property type="match status" value="6"/>
</dbReference>
<feature type="domain" description="Sushi" evidence="7">
    <location>
        <begin position="148"/>
        <end position="208"/>
    </location>
</feature>
<feature type="disulfide bond" evidence="5">
    <location>
        <begin position="364"/>
        <end position="391"/>
    </location>
</feature>
<feature type="chain" id="PRO_5044347905" description="Sushi domain-containing protein" evidence="6">
    <location>
        <begin position="27"/>
        <end position="394"/>
    </location>
</feature>
<dbReference type="InterPro" id="IPR000436">
    <property type="entry name" value="Sushi_SCR_CCP_dom"/>
</dbReference>
<evidence type="ECO:0000256" key="4">
    <source>
        <dbReference type="ARBA" id="ARBA00023157"/>
    </source>
</evidence>
<dbReference type="GeneTree" id="ENSGT00940000154967"/>
<feature type="signal peptide" evidence="6">
    <location>
        <begin position="1"/>
        <end position="26"/>
    </location>
</feature>
<feature type="disulfide bond" evidence="5">
    <location>
        <begin position="60"/>
        <end position="87"/>
    </location>
</feature>
<keyword evidence="3" id="KW-0677">Repeat</keyword>
<organism evidence="8 9">
    <name type="scientific">Esox lucius</name>
    <name type="common">Northern pike</name>
    <dbReference type="NCBI Taxonomy" id="8010"/>
    <lineage>
        <taxon>Eukaryota</taxon>
        <taxon>Metazoa</taxon>
        <taxon>Chordata</taxon>
        <taxon>Craniata</taxon>
        <taxon>Vertebrata</taxon>
        <taxon>Euteleostomi</taxon>
        <taxon>Actinopterygii</taxon>
        <taxon>Neopterygii</taxon>
        <taxon>Teleostei</taxon>
        <taxon>Protacanthopterygii</taxon>
        <taxon>Esociformes</taxon>
        <taxon>Esocidae</taxon>
        <taxon>Esox</taxon>
    </lineage>
</organism>
<keyword evidence="1 5" id="KW-0768">Sushi</keyword>
<comment type="caution">
    <text evidence="5">Lacks conserved residue(s) required for the propagation of feature annotation.</text>
</comment>
<dbReference type="PANTHER" id="PTHR45656">
    <property type="entry name" value="PROTEIN CBR-CLEC-78"/>
    <property type="match status" value="1"/>
</dbReference>
<dbReference type="Gene3D" id="2.10.70.10">
    <property type="entry name" value="Complement Module, domain 1"/>
    <property type="match status" value="6"/>
</dbReference>
<keyword evidence="9" id="KW-1185">Reference proteome</keyword>
<keyword evidence="4 5" id="KW-1015">Disulfide bond</keyword>
<reference evidence="9" key="1">
    <citation type="journal article" date="2014" name="PLoS ONE">
        <title>The genome and linkage map of the northern pike (Esox lucius): conserved synteny revealed between the salmonid sister group and the Neoteleostei.</title>
        <authorList>
            <person name="Rondeau E.B."/>
            <person name="Minkley D.R."/>
            <person name="Leong J.S."/>
            <person name="Messmer A.M."/>
            <person name="Jantzen J.R."/>
            <person name="von Schalburg K.R."/>
            <person name="Lemon C."/>
            <person name="Bird N.H."/>
            <person name="Koop B.F."/>
        </authorList>
    </citation>
    <scope>NUCLEOTIDE SEQUENCE</scope>
</reference>
<dbReference type="Pfam" id="PF00084">
    <property type="entry name" value="Sushi"/>
    <property type="match status" value="6"/>
</dbReference>
<feature type="disulfide bond" evidence="5">
    <location>
        <begin position="335"/>
        <end position="378"/>
    </location>
</feature>
<reference evidence="8" key="2">
    <citation type="submission" date="2020-02" db="EMBL/GenBank/DDBJ databases">
        <title>Esox lucius (northern pike) genome, fEsoLuc1, primary haplotype.</title>
        <authorList>
            <person name="Myers G."/>
            <person name="Karagic N."/>
            <person name="Meyer A."/>
            <person name="Pippel M."/>
            <person name="Reichard M."/>
            <person name="Winkler S."/>
            <person name="Tracey A."/>
            <person name="Sims Y."/>
            <person name="Howe K."/>
            <person name="Rhie A."/>
            <person name="Formenti G."/>
            <person name="Durbin R."/>
            <person name="Fedrigo O."/>
            <person name="Jarvis E.D."/>
        </authorList>
    </citation>
    <scope>NUCLEOTIDE SEQUENCE [LARGE SCALE GENOMIC DNA]</scope>
</reference>
<dbReference type="Proteomes" id="UP000265140">
    <property type="component" value="Chromosome 12"/>
</dbReference>
<feature type="domain" description="Sushi" evidence="7">
    <location>
        <begin position="212"/>
        <end position="274"/>
    </location>
</feature>
<evidence type="ECO:0000259" key="7">
    <source>
        <dbReference type="PROSITE" id="PS50923"/>
    </source>
</evidence>
<evidence type="ECO:0000256" key="5">
    <source>
        <dbReference type="PROSITE-ProRule" id="PRU00302"/>
    </source>
</evidence>
<feature type="disulfide bond" evidence="5">
    <location>
        <begin position="245"/>
        <end position="272"/>
    </location>
</feature>
<dbReference type="AlphaFoldDB" id="A0A3P8XGT3"/>
<dbReference type="FunFam" id="2.10.70.10:FF:000014">
    <property type="entry name" value="Membrane cofactor protein"/>
    <property type="match status" value="2"/>
</dbReference>
<reference evidence="8" key="3">
    <citation type="submission" date="2025-08" db="UniProtKB">
        <authorList>
            <consortium name="Ensembl"/>
        </authorList>
    </citation>
    <scope>IDENTIFICATION</scope>
</reference>
<evidence type="ECO:0000313" key="9">
    <source>
        <dbReference type="Proteomes" id="UP000265140"/>
    </source>
</evidence>
<dbReference type="InterPro" id="IPR035976">
    <property type="entry name" value="Sushi/SCR/CCP_sf"/>
</dbReference>
<dbReference type="PANTHER" id="PTHR45656:SF4">
    <property type="entry name" value="PROTEIN CBR-CLEC-78"/>
    <property type="match status" value="1"/>
</dbReference>
<name>A0A3P8XGT3_ESOLU</name>
<evidence type="ECO:0000256" key="6">
    <source>
        <dbReference type="SAM" id="SignalP"/>
    </source>
</evidence>
<feature type="domain" description="Sushi" evidence="7">
    <location>
        <begin position="90"/>
        <end position="147"/>
    </location>
</feature>
<keyword evidence="2 6" id="KW-0732">Signal</keyword>
<dbReference type="InterPro" id="IPR051277">
    <property type="entry name" value="SEZ6_CSMD_C4BPB_Regulators"/>
</dbReference>
<accession>A0A3P8XGT3</accession>
<sequence>MQAFKVCCWTLKIWMIQLALVLSIQAQDCSRPTGGPNMVLSDSFINRDTFTNGEQVSFVCSTGFVSAGGSRSITCTDGVWSEVKMKCKIRSCGSPGEILNGHFEFPDGIEFGATVHTKCDVGYILVGSGVRTCMSQGWSGRVPICEAVMCGPPPDILNGGLVTPPGEEYKFGDVVVYTCQKEFTMNGTSSIRCSENGEFQPSPPTCISFSAQNCSRPKGGPSLILSDSFIYQDTFTHGASVYFVCSTGYVGAGGSRWITCTDGVWSEVKLKCKKRLCGSPGDILNGQYDLSEGIEFGARVYAKCNKGYTLVGSGERTCMSQGWSGRVPTCEAVMCGPPPDILNGGLVTPLEEEYKYGDVVVYTCQKEFTMNGSSSISCSENGEFQPSPPTCISF</sequence>
<feature type="domain" description="Sushi" evidence="7">
    <location>
        <begin position="275"/>
        <end position="332"/>
    </location>
</feature>
<evidence type="ECO:0000313" key="8">
    <source>
        <dbReference type="Ensembl" id="ENSELUP00000002843.3"/>
    </source>
</evidence>
<feature type="domain" description="Sushi" evidence="7">
    <location>
        <begin position="27"/>
        <end position="89"/>
    </location>
</feature>
<feature type="disulfide bond" evidence="5">
    <location>
        <begin position="150"/>
        <end position="193"/>
    </location>
</feature>